<evidence type="ECO:0000259" key="1">
    <source>
        <dbReference type="Pfam" id="PF09511"/>
    </source>
</evidence>
<reference evidence="2 4" key="1">
    <citation type="submission" date="2019-11" db="EMBL/GenBank/DDBJ databases">
        <title>Venturia inaequalis Genome Resource.</title>
        <authorList>
            <person name="Lichtner F.J."/>
        </authorList>
    </citation>
    <scope>NUCLEOTIDE SEQUENCE [LARGE SCALE GENOMIC DNA]</scope>
    <source>
        <strain evidence="3 5">120213</strain>
        <strain evidence="2">Bline_iso_100314</strain>
    </source>
</reference>
<comment type="caution">
    <text evidence="2">The sequence shown here is derived from an EMBL/GenBank/DDBJ whole genome shotgun (WGS) entry which is preliminary data.</text>
</comment>
<dbReference type="EMBL" id="WNWS01000021">
    <property type="protein sequence ID" value="KAE9987179.1"/>
    <property type="molecule type" value="Genomic_DNA"/>
</dbReference>
<proteinExistence type="predicted"/>
<organism evidence="2 4">
    <name type="scientific">Venturia inaequalis</name>
    <name type="common">Apple scab fungus</name>
    <dbReference type="NCBI Taxonomy" id="5025"/>
    <lineage>
        <taxon>Eukaryota</taxon>
        <taxon>Fungi</taxon>
        <taxon>Dikarya</taxon>
        <taxon>Ascomycota</taxon>
        <taxon>Pezizomycotina</taxon>
        <taxon>Dothideomycetes</taxon>
        <taxon>Pleosporomycetidae</taxon>
        <taxon>Venturiales</taxon>
        <taxon>Venturiaceae</taxon>
        <taxon>Venturia</taxon>
    </lineage>
</organism>
<gene>
    <name evidence="2" type="ORF">BLS_002087</name>
    <name evidence="3" type="ORF">EG328_003648</name>
</gene>
<protein>
    <recommendedName>
        <fullName evidence="1">T4 RNA ligase 1-like N-terminal domain-containing protein</fullName>
    </recommendedName>
</protein>
<evidence type="ECO:0000313" key="3">
    <source>
        <dbReference type="EMBL" id="KAE9987179.1"/>
    </source>
</evidence>
<name>A0A8H3YYC4_VENIN</name>
<feature type="domain" description="T4 RNA ligase 1-like N-terminal" evidence="1">
    <location>
        <begin position="52"/>
        <end position="238"/>
    </location>
</feature>
<evidence type="ECO:0000313" key="2">
    <source>
        <dbReference type="EMBL" id="KAE9976418.1"/>
    </source>
</evidence>
<dbReference type="Proteomes" id="UP000447873">
    <property type="component" value="Unassembled WGS sequence"/>
</dbReference>
<accession>A0A8H3YYC4</accession>
<dbReference type="Proteomes" id="UP000433883">
    <property type="component" value="Unassembled WGS sequence"/>
</dbReference>
<dbReference type="EMBL" id="WNWQ01000154">
    <property type="protein sequence ID" value="KAE9976418.1"/>
    <property type="molecule type" value="Genomic_DNA"/>
</dbReference>
<evidence type="ECO:0000313" key="4">
    <source>
        <dbReference type="Proteomes" id="UP000433883"/>
    </source>
</evidence>
<sequence length="371" mass="41940">MPPTLETTLNDLTTTTPSLIKQTQHPTLPLKIYNYTSYTQYQKQWTPETLMARGLILETGTSTIIARPLKAFFNHDAGIHTAPTRDTSFTALEKVDGSLGVWFCYRGTWMMSTRNSFSNPQIYEGMRMAGELGLGERCEEGKTYCFEIVYPGNRVLVDYCGRRELVLLAVVDTATGFDEPNSSLAGIAERLGVRVARSFEVKEGDKVEDLLGLDLENEEGVVIRFNENGERVKVKFPRYMELVRAANTEPEIPLAQKVLERLLKDPTTKAEAILGELPDEYYNEIRETMEDFARKFEDARKEFDGVVVENAHVPFKEMPTLGKGALCKWLKMEKNGTGSEDVKDSVRNDYAVEVVKGRLKIEGKLPKSKRK</sequence>
<evidence type="ECO:0000313" key="5">
    <source>
        <dbReference type="Proteomes" id="UP000447873"/>
    </source>
</evidence>
<dbReference type="AlphaFoldDB" id="A0A8H3YYC4"/>
<dbReference type="Pfam" id="PF09511">
    <property type="entry name" value="RNA_lig_T4_1"/>
    <property type="match status" value="1"/>
</dbReference>
<dbReference type="InterPro" id="IPR019039">
    <property type="entry name" value="T4-Rnl1-like_N"/>
</dbReference>